<dbReference type="Pfam" id="PF10551">
    <property type="entry name" value="MULE"/>
    <property type="match status" value="1"/>
</dbReference>
<keyword evidence="9" id="KW-1185">Reference proteome</keyword>
<dbReference type="PROSITE" id="PS50966">
    <property type="entry name" value="ZF_SWIM"/>
    <property type="match status" value="1"/>
</dbReference>
<evidence type="ECO:0000256" key="6">
    <source>
        <dbReference type="RuleBase" id="RU367018"/>
    </source>
</evidence>
<evidence type="ECO:0000256" key="1">
    <source>
        <dbReference type="ARBA" id="ARBA00005889"/>
    </source>
</evidence>
<dbReference type="AlphaFoldDB" id="A0A6P6ACW3"/>
<dbReference type="Pfam" id="PF04434">
    <property type="entry name" value="SWIM"/>
    <property type="match status" value="1"/>
</dbReference>
<keyword evidence="2 6" id="KW-0479">Metal-binding</keyword>
<dbReference type="PANTHER" id="PTHR31669">
    <property type="entry name" value="PROTEIN FAR1-RELATED SEQUENCE 10-RELATED"/>
    <property type="match status" value="1"/>
</dbReference>
<evidence type="ECO:0000313" key="9">
    <source>
        <dbReference type="Proteomes" id="UP000515121"/>
    </source>
</evidence>
<dbReference type="InterPro" id="IPR006564">
    <property type="entry name" value="Znf_PMZ"/>
</dbReference>
<dbReference type="InterPro" id="IPR018289">
    <property type="entry name" value="MULE_transposase_dom"/>
</dbReference>
<dbReference type="InterPro" id="IPR031052">
    <property type="entry name" value="FHY3/FAR1"/>
</dbReference>
<keyword evidence="6" id="KW-0539">Nucleus</keyword>
<dbReference type="Pfam" id="PF03101">
    <property type="entry name" value="FAR1"/>
    <property type="match status" value="1"/>
</dbReference>
<keyword evidence="4 6" id="KW-0862">Zinc</keyword>
<dbReference type="InterPro" id="IPR004330">
    <property type="entry name" value="FAR1_DNA_bnd_dom"/>
</dbReference>
<dbReference type="KEGG" id="dzi:111308522"/>
<evidence type="ECO:0000256" key="7">
    <source>
        <dbReference type="SAM" id="MobiDB-lite"/>
    </source>
</evidence>
<evidence type="ECO:0000256" key="4">
    <source>
        <dbReference type="ARBA" id="ARBA00022833"/>
    </source>
</evidence>
<proteinExistence type="inferred from homology"/>
<dbReference type="SMART" id="SM00575">
    <property type="entry name" value="ZnF_PMZ"/>
    <property type="match status" value="1"/>
</dbReference>
<comment type="subcellular location">
    <subcellularLocation>
        <location evidence="6">Nucleus</location>
    </subcellularLocation>
</comment>
<protein>
    <recommendedName>
        <fullName evidence="6">Protein FAR1-RELATED SEQUENCE</fullName>
    </recommendedName>
</protein>
<evidence type="ECO:0000256" key="3">
    <source>
        <dbReference type="ARBA" id="ARBA00022771"/>
    </source>
</evidence>
<feature type="domain" description="SWIM-type" evidence="8">
    <location>
        <begin position="647"/>
        <end position="683"/>
    </location>
</feature>
<dbReference type="PANTHER" id="PTHR31669:SF62">
    <property type="entry name" value="PROTEIN FAR1-RELATED SEQUENCE 1"/>
    <property type="match status" value="1"/>
</dbReference>
<name>A0A6P6ACW3_DURZI</name>
<dbReference type="RefSeq" id="XP_022762616.1">
    <property type="nucleotide sequence ID" value="XM_022906881.1"/>
</dbReference>
<organism evidence="9 10">
    <name type="scientific">Durio zibethinus</name>
    <name type="common">Durian</name>
    <dbReference type="NCBI Taxonomy" id="66656"/>
    <lineage>
        <taxon>Eukaryota</taxon>
        <taxon>Viridiplantae</taxon>
        <taxon>Streptophyta</taxon>
        <taxon>Embryophyta</taxon>
        <taxon>Tracheophyta</taxon>
        <taxon>Spermatophyta</taxon>
        <taxon>Magnoliopsida</taxon>
        <taxon>eudicotyledons</taxon>
        <taxon>Gunneridae</taxon>
        <taxon>Pentapetalae</taxon>
        <taxon>rosids</taxon>
        <taxon>malvids</taxon>
        <taxon>Malvales</taxon>
        <taxon>Malvaceae</taxon>
        <taxon>Helicteroideae</taxon>
        <taxon>Durio</taxon>
    </lineage>
</organism>
<dbReference type="OrthoDB" id="742364at2759"/>
<evidence type="ECO:0000313" key="10">
    <source>
        <dbReference type="RefSeq" id="XP_022762616.1"/>
    </source>
</evidence>
<dbReference type="GO" id="GO:0008270">
    <property type="term" value="F:zinc ion binding"/>
    <property type="evidence" value="ECO:0007669"/>
    <property type="project" value="UniProtKB-UniRule"/>
</dbReference>
<feature type="region of interest" description="Disordered" evidence="7">
    <location>
        <begin position="797"/>
        <end position="821"/>
    </location>
</feature>
<feature type="compositionally biased region" description="Polar residues" evidence="7">
    <location>
        <begin position="808"/>
        <end position="821"/>
    </location>
</feature>
<evidence type="ECO:0000256" key="5">
    <source>
        <dbReference type="PROSITE-ProRule" id="PRU00325"/>
    </source>
</evidence>
<gene>
    <name evidence="10" type="primary">LOC111308522</name>
</gene>
<keyword evidence="3 5" id="KW-0863">Zinc-finger</keyword>
<comment type="similarity">
    <text evidence="1 6">Belongs to the FHY3/FAR1 family.</text>
</comment>
<dbReference type="GO" id="GO:0005634">
    <property type="term" value="C:nucleus"/>
    <property type="evidence" value="ECO:0007669"/>
    <property type="project" value="UniProtKB-SubCell"/>
</dbReference>
<evidence type="ECO:0000256" key="2">
    <source>
        <dbReference type="ARBA" id="ARBA00022723"/>
    </source>
</evidence>
<dbReference type="GO" id="GO:0006355">
    <property type="term" value="P:regulation of DNA-templated transcription"/>
    <property type="evidence" value="ECO:0007669"/>
    <property type="project" value="UniProtKB-UniRule"/>
</dbReference>
<dbReference type="Proteomes" id="UP000515121">
    <property type="component" value="Unplaced"/>
</dbReference>
<evidence type="ECO:0000259" key="8">
    <source>
        <dbReference type="PROSITE" id="PS50966"/>
    </source>
</evidence>
<dbReference type="InterPro" id="IPR007527">
    <property type="entry name" value="Znf_SWIM"/>
</dbReference>
<reference evidence="10" key="1">
    <citation type="submission" date="2025-08" db="UniProtKB">
        <authorList>
            <consortium name="RefSeq"/>
        </authorList>
    </citation>
    <scope>IDENTIFICATION</scope>
    <source>
        <tissue evidence="10">Fruit stalk</tissue>
    </source>
</reference>
<dbReference type="GeneID" id="111308522"/>
<comment type="function">
    <text evidence="6">Putative transcription activator involved in regulating light control of development.</text>
</comment>
<sequence length="927" mass="106080">MPNIASASFFSYSSPSQTQKLLPNKLKKKNLSTRSALLVSHQFPSLFNAFLLQLSSGIHLKENVNIINMMDSGDVRHDRVTASASGYSINTAGVHKENAAAALLDARLAAYAGDEVNLNSVKSLEPHDGMEFESKEEAFSFYKEYAKSVGFTAIIKASRRSRISGKFIDVKFVCTRYGNDRESIGMDTPEPVPTADIATTIPVKKKRGRVNRSWLKTDCKAGMHVKRREDGRWVVRCFIKEHNHDIFPDQAYLPRGHRNLGPGNSNVHTMHAIPGRTKKMYVSMSRQSGGHKKLENHKGSETNRLSSCQILGLEEGDVKVLLDHFLYMQDENPNFFYAIDLNEEQRLRNVFWVDAKGRLDYGYFNDVVFLDTTYIKNEYKLPFVPFVGVNHHLQYLLLGCALVAEETKLTYIWLMRAWLRAMGGRAPKVILTDHHKALKEAVIEAFPDSRHCFCLWHILSKIPEKLSYVTGQHENFKTKFDECIFKSYKDEQFEKKWWELVDRFNLRNDIWFQSLYEDRQQWVPTYMRGIFLAGISTVQRSDSVSSLFDKYLQRKTMLKEFLDQYKTILQEKSEEEAKADFETWHKPPGLKSPSLFEKQMAHLYTHAIFKKFQVEVLGGIACHPRKESEEGGATTFNVLDFEKNQDFIVVWNDTTSDISCLCRGFEFNGFPCRHILIILQLSGVQSIPSQHILKRWTKDAKNRQTTGKHSDVLASRMHRYNDLCRRAFKLGDEGSLSHESYNVVLNALEEALRKCESVNYSIQSVTGPKLAQIQSPHNFEEVNQIKSTTKAVNKINTSHKRQGYPETEISNSGMPDSWQEMGQSNTQESINRMERMNSRTPALDSYFGAQHLVQGMGQLNSIAPPHEAHYTTQQRMHGMGQLHFRPQTIPSCYDIQDGLQDMDQLNVGSPQLHGMASKQLHSKHISG</sequence>
<accession>A0A6P6ACW3</accession>